<dbReference type="Pfam" id="PF09339">
    <property type="entry name" value="HTH_IclR"/>
    <property type="match status" value="1"/>
</dbReference>
<protein>
    <recommendedName>
        <fullName evidence="6">Glycerol operon regulatory protein</fullName>
    </recommendedName>
</protein>
<dbReference type="InterPro" id="IPR029016">
    <property type="entry name" value="GAF-like_dom_sf"/>
</dbReference>
<keyword evidence="2" id="KW-0805">Transcription regulation</keyword>
<dbReference type="SUPFAM" id="SSF46785">
    <property type="entry name" value="Winged helix' DNA-binding domain"/>
    <property type="match status" value="1"/>
</dbReference>
<proteinExistence type="predicted"/>
<dbReference type="InterPro" id="IPR005471">
    <property type="entry name" value="Tscrpt_reg_IclR_N"/>
</dbReference>
<dbReference type="GO" id="GO:0045892">
    <property type="term" value="P:negative regulation of DNA-templated transcription"/>
    <property type="evidence" value="ECO:0007669"/>
    <property type="project" value="TreeGrafter"/>
</dbReference>
<evidence type="ECO:0000313" key="10">
    <source>
        <dbReference type="Proteomes" id="UP001239397"/>
    </source>
</evidence>
<evidence type="ECO:0000256" key="2">
    <source>
        <dbReference type="ARBA" id="ARBA00023015"/>
    </source>
</evidence>
<comment type="function">
    <text evidence="5">May be an activator protein for the gylABX operon.</text>
</comment>
<evidence type="ECO:0000259" key="7">
    <source>
        <dbReference type="PROSITE" id="PS51077"/>
    </source>
</evidence>
<dbReference type="Pfam" id="PF01614">
    <property type="entry name" value="IclR_C"/>
    <property type="match status" value="1"/>
</dbReference>
<dbReference type="SMART" id="SM00346">
    <property type="entry name" value="HTH_ICLR"/>
    <property type="match status" value="1"/>
</dbReference>
<dbReference type="AlphaFoldDB" id="A0A9Y2NAF7"/>
<keyword evidence="4" id="KW-0804">Transcription</keyword>
<evidence type="ECO:0000256" key="4">
    <source>
        <dbReference type="ARBA" id="ARBA00023163"/>
    </source>
</evidence>
<evidence type="ECO:0000313" key="9">
    <source>
        <dbReference type="EMBL" id="WIX98560.1"/>
    </source>
</evidence>
<feature type="domain" description="HTH iclR-type" evidence="7">
    <location>
        <begin position="13"/>
        <end position="74"/>
    </location>
</feature>
<dbReference type="FunFam" id="1.10.10.10:FF:000056">
    <property type="entry name" value="IclR family transcriptional regulator"/>
    <property type="match status" value="1"/>
</dbReference>
<evidence type="ECO:0000259" key="8">
    <source>
        <dbReference type="PROSITE" id="PS51078"/>
    </source>
</evidence>
<keyword evidence="1" id="KW-0319">Glycerol metabolism</keyword>
<accession>A0A9Y2NAF7</accession>
<dbReference type="PANTHER" id="PTHR30136">
    <property type="entry name" value="HELIX-TURN-HELIX TRANSCRIPTIONAL REGULATOR, ICLR FAMILY"/>
    <property type="match status" value="1"/>
</dbReference>
<evidence type="ECO:0000256" key="5">
    <source>
        <dbReference type="ARBA" id="ARBA00058938"/>
    </source>
</evidence>
<dbReference type="Gene3D" id="3.30.450.40">
    <property type="match status" value="1"/>
</dbReference>
<gene>
    <name evidence="9" type="ORF">QRX60_31410</name>
</gene>
<dbReference type="SUPFAM" id="SSF55781">
    <property type="entry name" value="GAF domain-like"/>
    <property type="match status" value="1"/>
</dbReference>
<dbReference type="PROSITE" id="PS51078">
    <property type="entry name" value="ICLR_ED"/>
    <property type="match status" value="1"/>
</dbReference>
<dbReference type="RefSeq" id="WP_285995045.1">
    <property type="nucleotide sequence ID" value="NZ_CP127295.1"/>
</dbReference>
<dbReference type="GO" id="GO:0003700">
    <property type="term" value="F:DNA-binding transcription factor activity"/>
    <property type="evidence" value="ECO:0007669"/>
    <property type="project" value="TreeGrafter"/>
</dbReference>
<dbReference type="PROSITE" id="PS51077">
    <property type="entry name" value="HTH_ICLR"/>
    <property type="match status" value="1"/>
</dbReference>
<dbReference type="KEGG" id="amog:QRX60_31410"/>
<name>A0A9Y2NAF7_9PSEU</name>
<keyword evidence="3" id="KW-0238">DNA-binding</keyword>
<dbReference type="Proteomes" id="UP001239397">
    <property type="component" value="Chromosome"/>
</dbReference>
<dbReference type="GO" id="GO:0006071">
    <property type="term" value="P:glycerol metabolic process"/>
    <property type="evidence" value="ECO:0007669"/>
    <property type="project" value="UniProtKB-KW"/>
</dbReference>
<reference evidence="9 10" key="1">
    <citation type="submission" date="2023-06" db="EMBL/GenBank/DDBJ databases">
        <authorList>
            <person name="Oyuntsetseg B."/>
            <person name="Kim S.B."/>
        </authorList>
    </citation>
    <scope>NUCLEOTIDE SEQUENCE [LARGE SCALE GENOMIC DNA]</scope>
    <source>
        <strain evidence="9 10">4-36</strain>
    </source>
</reference>
<evidence type="ECO:0000256" key="6">
    <source>
        <dbReference type="ARBA" id="ARBA00070406"/>
    </source>
</evidence>
<dbReference type="InterPro" id="IPR036390">
    <property type="entry name" value="WH_DNA-bd_sf"/>
</dbReference>
<dbReference type="InterPro" id="IPR050707">
    <property type="entry name" value="HTH_MetabolicPath_Reg"/>
</dbReference>
<keyword evidence="10" id="KW-1185">Reference proteome</keyword>
<sequence length="264" mass="27397">MNNAVNTSPGSSRGAVEKALEVLATLSTPGGPHRLADLAQACDLPKPTAHRMLQTFTEAGYAVSAGSGRYTVGPRLLGLSAAALTSTRALRPVLADLQRRSGHTVHYAVRHADRAVYVEKLEPDQAYRLSTRPGGEVPLHCTAVGRAILSRLPEADVAAVLAAPLAARTAKTLTDPAAIRRELTTVDSAGYVVDDEQFEAHVRCLGAPVLDAEGAVAGAVSVSGLTFTLQPSSFDVLGPLVAEAANRLSAVLAGTALRAVPDAR</sequence>
<dbReference type="PANTHER" id="PTHR30136:SF24">
    <property type="entry name" value="HTH-TYPE TRANSCRIPTIONAL REPRESSOR ALLR"/>
    <property type="match status" value="1"/>
</dbReference>
<evidence type="ECO:0000256" key="3">
    <source>
        <dbReference type="ARBA" id="ARBA00023125"/>
    </source>
</evidence>
<dbReference type="InterPro" id="IPR036388">
    <property type="entry name" value="WH-like_DNA-bd_sf"/>
</dbReference>
<dbReference type="GO" id="GO:0003677">
    <property type="term" value="F:DNA binding"/>
    <property type="evidence" value="ECO:0007669"/>
    <property type="project" value="UniProtKB-KW"/>
</dbReference>
<organism evidence="9 10">
    <name type="scientific">Amycolatopsis mongoliensis</name>
    <dbReference type="NCBI Taxonomy" id="715475"/>
    <lineage>
        <taxon>Bacteria</taxon>
        <taxon>Bacillati</taxon>
        <taxon>Actinomycetota</taxon>
        <taxon>Actinomycetes</taxon>
        <taxon>Pseudonocardiales</taxon>
        <taxon>Pseudonocardiaceae</taxon>
        <taxon>Amycolatopsis</taxon>
    </lineage>
</organism>
<dbReference type="InterPro" id="IPR014757">
    <property type="entry name" value="Tscrpt_reg_IclR_C"/>
</dbReference>
<feature type="domain" description="IclR-ED" evidence="8">
    <location>
        <begin position="75"/>
        <end position="254"/>
    </location>
</feature>
<dbReference type="Gene3D" id="1.10.10.10">
    <property type="entry name" value="Winged helix-like DNA-binding domain superfamily/Winged helix DNA-binding domain"/>
    <property type="match status" value="1"/>
</dbReference>
<evidence type="ECO:0000256" key="1">
    <source>
        <dbReference type="ARBA" id="ARBA00022798"/>
    </source>
</evidence>
<dbReference type="EMBL" id="CP127295">
    <property type="protein sequence ID" value="WIX98560.1"/>
    <property type="molecule type" value="Genomic_DNA"/>
</dbReference>